<dbReference type="InterPro" id="IPR017850">
    <property type="entry name" value="Alkaline_phosphatase_core_sf"/>
</dbReference>
<dbReference type="PANTHER" id="PTHR47371:SF3">
    <property type="entry name" value="PHOSPHOGLYCEROL TRANSFERASE I"/>
    <property type="match status" value="1"/>
</dbReference>
<dbReference type="EMBL" id="JAVBVO010000003">
    <property type="protein sequence ID" value="MDZ5758785.1"/>
    <property type="molecule type" value="Genomic_DNA"/>
</dbReference>
<feature type="transmembrane region" description="Helical" evidence="8">
    <location>
        <begin position="93"/>
        <end position="111"/>
    </location>
</feature>
<comment type="pathway">
    <text evidence="2">Cell wall biogenesis; lipoteichoic acid biosynthesis.</text>
</comment>
<keyword evidence="4 8" id="KW-0812">Transmembrane</keyword>
<dbReference type="Gene3D" id="3.40.720.10">
    <property type="entry name" value="Alkaline Phosphatase, subunit A"/>
    <property type="match status" value="1"/>
</dbReference>
<evidence type="ECO:0000256" key="1">
    <source>
        <dbReference type="ARBA" id="ARBA00004651"/>
    </source>
</evidence>
<feature type="transmembrane region" description="Helical" evidence="8">
    <location>
        <begin position="178"/>
        <end position="196"/>
    </location>
</feature>
<evidence type="ECO:0000256" key="7">
    <source>
        <dbReference type="SAM" id="Coils"/>
    </source>
</evidence>
<name>A0AAW9K2U4_CARML</name>
<evidence type="ECO:0000313" key="11">
    <source>
        <dbReference type="Proteomes" id="UP001290462"/>
    </source>
</evidence>
<feature type="transmembrane region" description="Helical" evidence="8">
    <location>
        <begin position="66"/>
        <end position="86"/>
    </location>
</feature>
<keyword evidence="6 8" id="KW-0472">Membrane</keyword>
<dbReference type="InterPro" id="IPR050448">
    <property type="entry name" value="OpgB/LTA_synthase_biosynth"/>
</dbReference>
<feature type="transmembrane region" description="Helical" evidence="8">
    <location>
        <begin position="27"/>
        <end position="46"/>
    </location>
</feature>
<dbReference type="Pfam" id="PF00884">
    <property type="entry name" value="Sulfatase"/>
    <property type="match status" value="1"/>
</dbReference>
<evidence type="ECO:0000313" key="10">
    <source>
        <dbReference type="EMBL" id="MDZ5758785.1"/>
    </source>
</evidence>
<evidence type="ECO:0000259" key="9">
    <source>
        <dbReference type="Pfam" id="PF00884"/>
    </source>
</evidence>
<dbReference type="SUPFAM" id="SSF53649">
    <property type="entry name" value="Alkaline phosphatase-like"/>
    <property type="match status" value="1"/>
</dbReference>
<dbReference type="InterPro" id="IPR000917">
    <property type="entry name" value="Sulfatase_N"/>
</dbReference>
<protein>
    <submittedName>
        <fullName evidence="10">LTA synthase family protein</fullName>
    </submittedName>
</protein>
<reference evidence="10" key="1">
    <citation type="submission" date="2023-08" db="EMBL/GenBank/DDBJ databases">
        <title>Genomic characterization of piscicolin 126 produced by Carnobacterium maltaromaticum CM22 strain isolated from salmon (Salmo salar).</title>
        <authorList>
            <person name="Gonzalez-Gragera E."/>
            <person name="Garcia-Lopez J.D."/>
            <person name="Teso-Perez C."/>
            <person name="Gimenez-Hernandez I."/>
            <person name="Peralta-Sanchez J.M."/>
            <person name="Valdivia E."/>
            <person name="Montalban-Lopez M."/>
            <person name="Martin-Platero A.M."/>
            <person name="Banos A."/>
            <person name="Martinez-Bueno M."/>
        </authorList>
    </citation>
    <scope>NUCLEOTIDE SEQUENCE</scope>
    <source>
        <strain evidence="10">CM22</strain>
    </source>
</reference>
<feature type="domain" description="Sulfatase N-terminal" evidence="9">
    <location>
        <begin position="279"/>
        <end position="561"/>
    </location>
</feature>
<dbReference type="PANTHER" id="PTHR47371">
    <property type="entry name" value="LIPOTEICHOIC ACID SYNTHASE"/>
    <property type="match status" value="1"/>
</dbReference>
<evidence type="ECO:0000256" key="5">
    <source>
        <dbReference type="ARBA" id="ARBA00022989"/>
    </source>
</evidence>
<comment type="caution">
    <text evidence="10">The sequence shown here is derived from an EMBL/GenBank/DDBJ whole genome shotgun (WGS) entry which is preliminary data.</text>
</comment>
<dbReference type="CDD" id="cd16015">
    <property type="entry name" value="LTA_synthase"/>
    <property type="match status" value="1"/>
</dbReference>
<evidence type="ECO:0000256" key="8">
    <source>
        <dbReference type="SAM" id="Phobius"/>
    </source>
</evidence>
<comment type="subcellular location">
    <subcellularLocation>
        <location evidence="1">Cell membrane</location>
        <topology evidence="1">Multi-pass membrane protein</topology>
    </subcellularLocation>
</comment>
<keyword evidence="5 8" id="KW-1133">Transmembrane helix</keyword>
<accession>A0AAW9K2U4</accession>
<dbReference type="Proteomes" id="UP001290462">
    <property type="component" value="Unassembled WGS sequence"/>
</dbReference>
<dbReference type="AlphaFoldDB" id="A0AAW9K2U4"/>
<sequence length="636" mass="73102">MKPKKIYFKKIKVHELKKEKKLLSSKVDATILILLFLGSVLINNTILQLFQNNLDWDLVNKFIFEWHTILFLLGSSVIFIFTLWLYAILGNRYLTVGLTFLISLGLGVATWQKMINRSEPLYPSELSMIKELSFMVSMIESKVVLGFLLIVLVVMALAYVFTCLQTRFIIKYNRHKSYLIRFILFITTSFLLVYIANFNQPGNLLKKAYDPNAYWIPYSQQMNYYNNGFIGGFLFNLKVEAMAEPKGYSKEKIAELTQKYQEIAEEINQNRSGPIKNTNIIYIMNESFSDPLALNGMEIAKDPIPLTRHLMENNRSGSILSQGYGGGTANIEFEALTGFSMEPMNPQLTTPYTQLLAKVPNFPSIVSYLNEQNYQTTAIHPYNTSMYKRQNVYQSLGFQNFINEDTMKNTEKMESNPYISDKAAYQEVLDTLEASKDSNFIHLVTMQNHMPYGSKYVSSEYEVSGTENDQITSNYLKDLSYSDQALDNFIKQIDQLAEPTIVVFWGDHLPSVYGDVIFNQNSLDKMHETPLLIYSNVNKKDKELGMISPIYFAPELLEVANADITGFYALLNQLQSNLPAFEKEMYLEKNAEKMKKSVNELSQETQALLADYYMIQYDITTGKKYSLQTNLFAHNK</sequence>
<dbReference type="GO" id="GO:0005886">
    <property type="term" value="C:plasma membrane"/>
    <property type="evidence" value="ECO:0007669"/>
    <property type="project" value="UniProtKB-SubCell"/>
</dbReference>
<proteinExistence type="predicted"/>
<keyword evidence="7" id="KW-0175">Coiled coil</keyword>
<feature type="coiled-coil region" evidence="7">
    <location>
        <begin position="584"/>
        <end position="611"/>
    </location>
</feature>
<feature type="transmembrane region" description="Helical" evidence="8">
    <location>
        <begin position="143"/>
        <end position="166"/>
    </location>
</feature>
<evidence type="ECO:0000256" key="3">
    <source>
        <dbReference type="ARBA" id="ARBA00022475"/>
    </source>
</evidence>
<dbReference type="RefSeq" id="WP_322808911.1">
    <property type="nucleotide sequence ID" value="NZ_JAVBVO010000003.1"/>
</dbReference>
<evidence type="ECO:0000256" key="2">
    <source>
        <dbReference type="ARBA" id="ARBA00004936"/>
    </source>
</evidence>
<organism evidence="10 11">
    <name type="scientific">Carnobacterium maltaromaticum</name>
    <name type="common">Carnobacterium piscicola</name>
    <dbReference type="NCBI Taxonomy" id="2751"/>
    <lineage>
        <taxon>Bacteria</taxon>
        <taxon>Bacillati</taxon>
        <taxon>Bacillota</taxon>
        <taxon>Bacilli</taxon>
        <taxon>Lactobacillales</taxon>
        <taxon>Carnobacteriaceae</taxon>
        <taxon>Carnobacterium</taxon>
    </lineage>
</organism>
<keyword evidence="3" id="KW-1003">Cell membrane</keyword>
<evidence type="ECO:0000256" key="4">
    <source>
        <dbReference type="ARBA" id="ARBA00022692"/>
    </source>
</evidence>
<gene>
    <name evidence="10" type="ORF">RAK27_08985</name>
</gene>
<evidence type="ECO:0000256" key="6">
    <source>
        <dbReference type="ARBA" id="ARBA00023136"/>
    </source>
</evidence>